<feature type="transmembrane region" description="Helical" evidence="8">
    <location>
        <begin position="530"/>
        <end position="548"/>
    </location>
</feature>
<feature type="transmembrane region" description="Helical" evidence="8">
    <location>
        <begin position="572"/>
        <end position="594"/>
    </location>
</feature>
<dbReference type="Proteomes" id="UP000549394">
    <property type="component" value="Unassembled WGS sequence"/>
</dbReference>
<feature type="transmembrane region" description="Helical" evidence="8">
    <location>
        <begin position="498"/>
        <end position="523"/>
    </location>
</feature>
<feature type="transmembrane region" description="Helical" evidence="8">
    <location>
        <begin position="271"/>
        <end position="288"/>
    </location>
</feature>
<dbReference type="NCBIfam" id="TIGR00813">
    <property type="entry name" value="sss"/>
    <property type="match status" value="2"/>
</dbReference>
<evidence type="ECO:0000313" key="10">
    <source>
        <dbReference type="Proteomes" id="UP000549394"/>
    </source>
</evidence>
<dbReference type="AlphaFoldDB" id="A0A7I8VSS6"/>
<evidence type="ECO:0000313" key="9">
    <source>
        <dbReference type="EMBL" id="CAD5119361.1"/>
    </source>
</evidence>
<dbReference type="PROSITE" id="PS50283">
    <property type="entry name" value="NA_SOLUT_SYMP_3"/>
    <property type="match status" value="1"/>
</dbReference>
<feature type="transmembrane region" description="Helical" evidence="8">
    <location>
        <begin position="133"/>
        <end position="155"/>
    </location>
</feature>
<dbReference type="InterPro" id="IPR018212">
    <property type="entry name" value="Na/solute_symporter_CS"/>
</dbReference>
<keyword evidence="10" id="KW-1185">Reference proteome</keyword>
<comment type="caution">
    <text evidence="9">The sequence shown here is derived from an EMBL/GenBank/DDBJ whole genome shotgun (WGS) entry which is preliminary data.</text>
</comment>
<evidence type="ECO:0000256" key="3">
    <source>
        <dbReference type="ARBA" id="ARBA00022692"/>
    </source>
</evidence>
<feature type="transmembrane region" description="Helical" evidence="8">
    <location>
        <begin position="57"/>
        <end position="78"/>
    </location>
</feature>
<evidence type="ECO:0000256" key="2">
    <source>
        <dbReference type="ARBA" id="ARBA00006434"/>
    </source>
</evidence>
<evidence type="ECO:0000256" key="8">
    <source>
        <dbReference type="SAM" id="Phobius"/>
    </source>
</evidence>
<dbReference type="OrthoDB" id="6132759at2759"/>
<keyword evidence="5 8" id="KW-0472">Membrane</keyword>
<evidence type="ECO:0000256" key="5">
    <source>
        <dbReference type="ARBA" id="ARBA00023136"/>
    </source>
</evidence>
<dbReference type="InterPro" id="IPR038377">
    <property type="entry name" value="Na/Glc_symporter_sf"/>
</dbReference>
<feature type="transmembrane region" description="Helical" evidence="8">
    <location>
        <begin position="20"/>
        <end position="37"/>
    </location>
</feature>
<feature type="transmembrane region" description="Helical" evidence="8">
    <location>
        <begin position="90"/>
        <end position="113"/>
    </location>
</feature>
<name>A0A7I8VSS6_9ANNE</name>
<evidence type="ECO:0000256" key="6">
    <source>
        <dbReference type="RuleBase" id="RU362091"/>
    </source>
</evidence>
<proteinExistence type="inferred from homology"/>
<sequence>MINDEEKDLLGGTKLEAGDIGVIVAYFVIVLGFGLWSSLRNRGSVGGYFLAGRSMHWIPVGASLFASNIGSGHFIGLAGSGASSGIGISVFELSAIFILMLLGWVFVPVYMAAGVFTMPEYLRKRFGGQRIRVYLAIMALILSIFTKVAADLYAGAIFIEQSLGWNLYFAVTLLLGIAALFTISGGLTAVIWTDFIQTIIMLIGAAALMIISMAKVGNFSTISQRFMESLPNSTIFNLYHPDGNRSNPYINCGFPPENSLHLFRAANDSQLPWPGVFIGLTISSIWYWCSDQFLRNNLTKPDCGLPPSNSLHLFRSHKDGNYPWPGVVFGATVSGVWYWCSDQVIVQRALASKNLTHAKAGTILAGYIKLLPMWLLVVPGMVARILFPNTVGCADPVTCEEACGQKQGCTNIAYPLLVLKLMPVGARGMMLAVMMAALMSSLTSIFNSSSTLFTLDIWRKFRKNATDTELMIVGRVFVLFMVAVGIVWIPIVKNFAELFHYIQSITSYLSPPVCAVYVLAIVWKRINEKGAFSGLVIGLLIGIARFAWEYSYKRPACGEEDSRPAIIKDVHYLHFGIILFVIVCIVTTVVSLVTQPIDDIHLFRLTFWTRHSIEERVDLSELEKTDDEGTESQREKDSVYEETEEDYDSLPWYKKAFNWICGIEKQNEPALSPEEQASIQKKYESLSEDPFWKKVCGWNAMILMVITTFIWGFFY</sequence>
<dbReference type="GO" id="GO:0005412">
    <property type="term" value="F:D-glucose:sodium symporter activity"/>
    <property type="evidence" value="ECO:0007669"/>
    <property type="project" value="TreeGrafter"/>
</dbReference>
<dbReference type="GO" id="GO:0005886">
    <property type="term" value="C:plasma membrane"/>
    <property type="evidence" value="ECO:0007669"/>
    <property type="project" value="TreeGrafter"/>
</dbReference>
<dbReference type="InterPro" id="IPR001734">
    <property type="entry name" value="Na/solute_symporter"/>
</dbReference>
<feature type="transmembrane region" description="Helical" evidence="8">
    <location>
        <begin position="198"/>
        <end position="217"/>
    </location>
</feature>
<feature type="transmembrane region" description="Helical" evidence="8">
    <location>
        <begin position="695"/>
        <end position="714"/>
    </location>
</feature>
<gene>
    <name evidence="9" type="ORF">DGYR_LOCUS7615</name>
</gene>
<comment type="subcellular location">
    <subcellularLocation>
        <location evidence="1">Membrane</location>
        <topology evidence="1">Multi-pass membrane protein</topology>
    </subcellularLocation>
</comment>
<evidence type="ECO:0000256" key="1">
    <source>
        <dbReference type="ARBA" id="ARBA00004141"/>
    </source>
</evidence>
<feature type="transmembrane region" description="Helical" evidence="8">
    <location>
        <begin position="429"/>
        <end position="458"/>
    </location>
</feature>
<evidence type="ECO:0000256" key="4">
    <source>
        <dbReference type="ARBA" id="ARBA00022989"/>
    </source>
</evidence>
<accession>A0A7I8VSS6</accession>
<dbReference type="Pfam" id="PF00474">
    <property type="entry name" value="SSF"/>
    <property type="match status" value="2"/>
</dbReference>
<feature type="transmembrane region" description="Helical" evidence="8">
    <location>
        <begin position="167"/>
        <end position="192"/>
    </location>
</feature>
<dbReference type="Gene3D" id="1.20.1730.10">
    <property type="entry name" value="Sodium/glucose cotransporter"/>
    <property type="match status" value="2"/>
</dbReference>
<dbReference type="PANTHER" id="PTHR11819">
    <property type="entry name" value="SOLUTE CARRIER FAMILY 5"/>
    <property type="match status" value="1"/>
</dbReference>
<reference evidence="9 10" key="1">
    <citation type="submission" date="2020-08" db="EMBL/GenBank/DDBJ databases">
        <authorList>
            <person name="Hejnol A."/>
        </authorList>
    </citation>
    <scope>NUCLEOTIDE SEQUENCE [LARGE SCALE GENOMIC DNA]</scope>
</reference>
<protein>
    <submittedName>
        <fullName evidence="9">DgyrCDS7979</fullName>
    </submittedName>
</protein>
<feature type="transmembrane region" description="Helical" evidence="8">
    <location>
        <begin position="470"/>
        <end position="492"/>
    </location>
</feature>
<keyword evidence="3 8" id="KW-0812">Transmembrane</keyword>
<dbReference type="PANTHER" id="PTHR11819:SF195">
    <property type="entry name" value="SODIUM_GLUCOSE COTRANSPORTER 4"/>
    <property type="match status" value="1"/>
</dbReference>
<feature type="region of interest" description="Disordered" evidence="7">
    <location>
        <begin position="622"/>
        <end position="643"/>
    </location>
</feature>
<comment type="similarity">
    <text evidence="2 6">Belongs to the sodium:solute symporter (SSF) (TC 2.A.21) family.</text>
</comment>
<feature type="transmembrane region" description="Helical" evidence="8">
    <location>
        <begin position="361"/>
        <end position="382"/>
    </location>
</feature>
<keyword evidence="4 8" id="KW-1133">Transmembrane helix</keyword>
<dbReference type="EMBL" id="CAJFCJ010000010">
    <property type="protein sequence ID" value="CAD5119361.1"/>
    <property type="molecule type" value="Genomic_DNA"/>
</dbReference>
<evidence type="ECO:0000256" key="7">
    <source>
        <dbReference type="SAM" id="MobiDB-lite"/>
    </source>
</evidence>
<organism evidence="9 10">
    <name type="scientific">Dimorphilus gyrociliatus</name>
    <dbReference type="NCBI Taxonomy" id="2664684"/>
    <lineage>
        <taxon>Eukaryota</taxon>
        <taxon>Metazoa</taxon>
        <taxon>Spiralia</taxon>
        <taxon>Lophotrochozoa</taxon>
        <taxon>Annelida</taxon>
        <taxon>Polychaeta</taxon>
        <taxon>Polychaeta incertae sedis</taxon>
        <taxon>Dinophilidae</taxon>
        <taxon>Dimorphilus</taxon>
    </lineage>
</organism>
<dbReference type="PROSITE" id="PS00457">
    <property type="entry name" value="NA_SOLUT_SYMP_2"/>
    <property type="match status" value="1"/>
</dbReference>